<reference evidence="1" key="1">
    <citation type="submission" date="2021-06" db="EMBL/GenBank/DDBJ databases">
        <authorList>
            <person name="Kallberg Y."/>
            <person name="Tangrot J."/>
            <person name="Rosling A."/>
        </authorList>
    </citation>
    <scope>NUCLEOTIDE SEQUENCE</scope>
    <source>
        <strain evidence="1">IL203A</strain>
    </source>
</reference>
<evidence type="ECO:0000313" key="2">
    <source>
        <dbReference type="Proteomes" id="UP000789702"/>
    </source>
</evidence>
<organism evidence="1 2">
    <name type="scientific">Dentiscutata heterogama</name>
    <dbReference type="NCBI Taxonomy" id="1316150"/>
    <lineage>
        <taxon>Eukaryota</taxon>
        <taxon>Fungi</taxon>
        <taxon>Fungi incertae sedis</taxon>
        <taxon>Mucoromycota</taxon>
        <taxon>Glomeromycotina</taxon>
        <taxon>Glomeromycetes</taxon>
        <taxon>Diversisporales</taxon>
        <taxon>Gigasporaceae</taxon>
        <taxon>Dentiscutata</taxon>
    </lineage>
</organism>
<accession>A0ACA9PJK1</accession>
<evidence type="ECO:0000313" key="1">
    <source>
        <dbReference type="EMBL" id="CAG8707338.1"/>
    </source>
</evidence>
<name>A0ACA9PJK1_9GLOM</name>
<gene>
    <name evidence="1" type="ORF">DHETER_LOCUS12063</name>
</gene>
<proteinExistence type="predicted"/>
<feature type="non-terminal residue" evidence="1">
    <location>
        <position position="129"/>
    </location>
</feature>
<sequence>MDKILSSKYKIRLTRYDDLRVYLELYEKLIDVKERPIKTSSIIIFLKYFNPHTQLLEGLGQLYVQKDYTVNVLFPILCEKKQFPLNMLLDIYKEFEPNIVKKMSPNFTFRKYKIQNGDIICFQKTLTNK</sequence>
<keyword evidence="2" id="KW-1185">Reference proteome</keyword>
<comment type="caution">
    <text evidence="1">The sequence shown here is derived from an EMBL/GenBank/DDBJ whole genome shotgun (WGS) entry which is preliminary data.</text>
</comment>
<protein>
    <submittedName>
        <fullName evidence="1">13501_t:CDS:1</fullName>
    </submittedName>
</protein>
<dbReference type="EMBL" id="CAJVPU010028509">
    <property type="protein sequence ID" value="CAG8707338.1"/>
    <property type="molecule type" value="Genomic_DNA"/>
</dbReference>
<dbReference type="Proteomes" id="UP000789702">
    <property type="component" value="Unassembled WGS sequence"/>
</dbReference>
<feature type="non-terminal residue" evidence="1">
    <location>
        <position position="1"/>
    </location>
</feature>